<dbReference type="SMART" id="SM00382">
    <property type="entry name" value="AAA"/>
    <property type="match status" value="1"/>
</dbReference>
<dbReference type="InterPro" id="IPR027417">
    <property type="entry name" value="P-loop_NTPase"/>
</dbReference>
<accession>A0A6A6V4L7</accession>
<evidence type="ECO:0000259" key="2">
    <source>
        <dbReference type="SMART" id="SM00382"/>
    </source>
</evidence>
<dbReference type="InterPro" id="IPR054289">
    <property type="entry name" value="DUF7025"/>
</dbReference>
<dbReference type="OrthoDB" id="10042665at2759"/>
<name>A0A6A6V4L7_9PLEO</name>
<feature type="compositionally biased region" description="Low complexity" evidence="1">
    <location>
        <begin position="13"/>
        <end position="36"/>
    </location>
</feature>
<dbReference type="EMBL" id="MU006590">
    <property type="protein sequence ID" value="KAF2744261.1"/>
    <property type="molecule type" value="Genomic_DNA"/>
</dbReference>
<dbReference type="Pfam" id="PF00004">
    <property type="entry name" value="AAA"/>
    <property type="match status" value="1"/>
</dbReference>
<proteinExistence type="predicted"/>
<dbReference type="Gene3D" id="3.40.50.300">
    <property type="entry name" value="P-loop containing nucleotide triphosphate hydrolases"/>
    <property type="match status" value="1"/>
</dbReference>
<evidence type="ECO:0000313" key="3">
    <source>
        <dbReference type="EMBL" id="KAF2744261.1"/>
    </source>
</evidence>
<dbReference type="GO" id="GO:0016887">
    <property type="term" value="F:ATP hydrolysis activity"/>
    <property type="evidence" value="ECO:0007669"/>
    <property type="project" value="InterPro"/>
</dbReference>
<dbReference type="AlphaFoldDB" id="A0A6A6V4L7"/>
<dbReference type="InterPro" id="IPR003593">
    <property type="entry name" value="AAA+_ATPase"/>
</dbReference>
<feature type="region of interest" description="Disordered" evidence="1">
    <location>
        <begin position="320"/>
        <end position="350"/>
    </location>
</feature>
<protein>
    <recommendedName>
        <fullName evidence="2">AAA+ ATPase domain-containing protein</fullName>
    </recommendedName>
</protein>
<feature type="compositionally biased region" description="Polar residues" evidence="1">
    <location>
        <begin position="271"/>
        <end position="280"/>
    </location>
</feature>
<feature type="region of interest" description="Disordered" evidence="1">
    <location>
        <begin position="656"/>
        <end position="684"/>
    </location>
</feature>
<feature type="domain" description="AAA+ ATPase" evidence="2">
    <location>
        <begin position="815"/>
        <end position="939"/>
    </location>
</feature>
<feature type="compositionally biased region" description="Acidic residues" evidence="1">
    <location>
        <begin position="657"/>
        <end position="684"/>
    </location>
</feature>
<gene>
    <name evidence="3" type="ORF">M011DRAFT_480089</name>
</gene>
<dbReference type="PANTHER" id="PTHR46411">
    <property type="entry name" value="FAMILY ATPASE, PUTATIVE-RELATED"/>
    <property type="match status" value="1"/>
</dbReference>
<evidence type="ECO:0000256" key="1">
    <source>
        <dbReference type="SAM" id="MobiDB-lite"/>
    </source>
</evidence>
<dbReference type="Pfam" id="PF22942">
    <property type="entry name" value="DUF7025"/>
    <property type="match status" value="1"/>
</dbReference>
<reference evidence="3" key="1">
    <citation type="journal article" date="2020" name="Stud. Mycol.">
        <title>101 Dothideomycetes genomes: a test case for predicting lifestyles and emergence of pathogens.</title>
        <authorList>
            <person name="Haridas S."/>
            <person name="Albert R."/>
            <person name="Binder M."/>
            <person name="Bloem J."/>
            <person name="Labutti K."/>
            <person name="Salamov A."/>
            <person name="Andreopoulos B."/>
            <person name="Baker S."/>
            <person name="Barry K."/>
            <person name="Bills G."/>
            <person name="Bluhm B."/>
            <person name="Cannon C."/>
            <person name="Castanera R."/>
            <person name="Culley D."/>
            <person name="Daum C."/>
            <person name="Ezra D."/>
            <person name="Gonzalez J."/>
            <person name="Henrissat B."/>
            <person name="Kuo A."/>
            <person name="Liang C."/>
            <person name="Lipzen A."/>
            <person name="Lutzoni F."/>
            <person name="Magnuson J."/>
            <person name="Mondo S."/>
            <person name="Nolan M."/>
            <person name="Ohm R."/>
            <person name="Pangilinan J."/>
            <person name="Park H.-J."/>
            <person name="Ramirez L."/>
            <person name="Alfaro M."/>
            <person name="Sun H."/>
            <person name="Tritt A."/>
            <person name="Yoshinaga Y."/>
            <person name="Zwiers L.-H."/>
            <person name="Turgeon B."/>
            <person name="Goodwin S."/>
            <person name="Spatafora J."/>
            <person name="Crous P."/>
            <person name="Grigoriev I."/>
        </authorList>
    </citation>
    <scope>NUCLEOTIDE SEQUENCE</scope>
    <source>
        <strain evidence="3">CBS 119925</strain>
    </source>
</reference>
<feature type="compositionally biased region" description="Basic and acidic residues" evidence="1">
    <location>
        <begin position="327"/>
        <end position="338"/>
    </location>
</feature>
<feature type="compositionally biased region" description="Basic residues" evidence="1">
    <location>
        <begin position="244"/>
        <end position="256"/>
    </location>
</feature>
<organism evidence="3 4">
    <name type="scientific">Sporormia fimetaria CBS 119925</name>
    <dbReference type="NCBI Taxonomy" id="1340428"/>
    <lineage>
        <taxon>Eukaryota</taxon>
        <taxon>Fungi</taxon>
        <taxon>Dikarya</taxon>
        <taxon>Ascomycota</taxon>
        <taxon>Pezizomycotina</taxon>
        <taxon>Dothideomycetes</taxon>
        <taxon>Pleosporomycetidae</taxon>
        <taxon>Pleosporales</taxon>
        <taxon>Sporormiaceae</taxon>
        <taxon>Sporormia</taxon>
    </lineage>
</organism>
<dbReference type="SUPFAM" id="SSF52540">
    <property type="entry name" value="P-loop containing nucleoside triphosphate hydrolases"/>
    <property type="match status" value="1"/>
</dbReference>
<dbReference type="GO" id="GO:0005524">
    <property type="term" value="F:ATP binding"/>
    <property type="evidence" value="ECO:0007669"/>
    <property type="project" value="InterPro"/>
</dbReference>
<feature type="compositionally biased region" description="Basic residues" evidence="1">
    <location>
        <begin position="188"/>
        <end position="215"/>
    </location>
</feature>
<dbReference type="PANTHER" id="PTHR46411:SF1">
    <property type="entry name" value="FAMILY ATPASE, PUTATIVE (AFU_ORTHOLOGUE AFUA_7G05752)-RELATED"/>
    <property type="match status" value="1"/>
</dbReference>
<feature type="region of interest" description="Disordered" evidence="1">
    <location>
        <begin position="1"/>
        <end position="280"/>
    </location>
</feature>
<feature type="compositionally biased region" description="Low complexity" evidence="1">
    <location>
        <begin position="220"/>
        <end position="235"/>
    </location>
</feature>
<feature type="compositionally biased region" description="Basic residues" evidence="1">
    <location>
        <begin position="125"/>
        <end position="154"/>
    </location>
</feature>
<feature type="compositionally biased region" description="Basic residues" evidence="1">
    <location>
        <begin position="74"/>
        <end position="92"/>
    </location>
</feature>
<sequence length="1053" mass="118281">MEGQRTTKSADHSSSPTIDATPSSSAASAATPSTASVDGARDREVEPDKATDTKVPAPSASGAQPAAEEPQAVKAKKTKKAIVKKRKSKKNKQVVEDSSSESSSSDDDSSGSDSDDESTDDEKAKKRKKLRLRKEKAKKKAKVKALAKKRKHKKELSSSEDSDSDSDSSSSSSSSSGSDSESEGEQRSKKKKKASSKAKAKAKAKVKAKKQKSKKHESSSDSSSSDSSSSSSSSDSDSESESAKKRRRRKKRKSKAKKESVENDAAPTDSPFPTVQSTQSAQGVYPAINTSALPVAQDSMNDQLMAALRTLLVGAAQAAGGSVPADAEAKKSDDEKEKEKKRKNGKPEFKRVDQVWDNELRDFKMVDSAETKDQDLDSVFTVRRKFSYENEYRYTVVDIKSKLLQRSLIELLKDVKGLSLTEDTPSIDPNLLFLYYDELRIHYKKTLRARLRRQRKKKQKKQLTDEIAHCRLLVRYIDKDYKSIRKRLNPMLKAGTVTYDLVWALFKPKTIAYTPTYENQEDPRCFKVEFCTEEENYMEEKWWEVQGSYLEYDGKKFGLGDHVVKIEAFKGTRKITALPVYPLAYHKNPEAIKKQLVERGKKFISLQGINYRHFEGLAYQKIRNMIKKHNINSRVMVDPAIFRRINPNYPLSYLKADEEDIQSDTDEEDEGDSDSESCGCSEEENEYEPKMRWIVYKTKAGDFRLIRVPVKQAADVSSQKLEPTAAGDAVDDQEPLTFTEEELLIASPVVLGFSFKGKAWVEFSLSGIRDIEWNSTAFESLVLPTHIKQNLRGLVSSHRFYAAQTIGDVIEAKGKGLNVVLHGPPGVGKTLTAESIADFLRCPLYVVSAGELGTSSRTLEADLNRIMEVTHAWGAILLLDEADVFMEQRQPQDVHRNALVSVFLRLLEYYQGILFLTTNRAKTFDEAFNSRIHMGIRYENLNMKARREVWQQYIRQIESSKDVVSASFTNDDLDELSRKDLNGRQIKNAIGQAQLIALSEKKPFSMLYIKRTLAVTEEFEMDMRGGGNHTNFVSVSAEKRFTRTCLSGCLDDE</sequence>
<evidence type="ECO:0000313" key="4">
    <source>
        <dbReference type="Proteomes" id="UP000799440"/>
    </source>
</evidence>
<feature type="compositionally biased region" description="Low complexity" evidence="1">
    <location>
        <begin position="167"/>
        <end position="179"/>
    </location>
</feature>
<dbReference type="Proteomes" id="UP000799440">
    <property type="component" value="Unassembled WGS sequence"/>
</dbReference>
<keyword evidence="4" id="KW-1185">Reference proteome</keyword>
<feature type="compositionally biased region" description="Low complexity" evidence="1">
    <location>
        <begin position="55"/>
        <end position="73"/>
    </location>
</feature>
<feature type="compositionally biased region" description="Basic and acidic residues" evidence="1">
    <location>
        <begin position="39"/>
        <end position="52"/>
    </location>
</feature>
<dbReference type="CDD" id="cd19481">
    <property type="entry name" value="RecA-like_protease"/>
    <property type="match status" value="1"/>
</dbReference>
<dbReference type="InterPro" id="IPR003959">
    <property type="entry name" value="ATPase_AAA_core"/>
</dbReference>
<feature type="compositionally biased region" description="Acidic residues" evidence="1">
    <location>
        <begin position="104"/>
        <end position="120"/>
    </location>
</feature>